<organism evidence="1 2">
    <name type="scientific">Handelsmanbacteria sp. (strain RIFCSPLOWO2_12_FULL_64_10)</name>
    <dbReference type="NCBI Taxonomy" id="1817868"/>
    <lineage>
        <taxon>Bacteria</taxon>
        <taxon>Candidatus Handelsmaniibacteriota</taxon>
    </lineage>
</organism>
<evidence type="ECO:0000313" key="2">
    <source>
        <dbReference type="Proteomes" id="UP000178606"/>
    </source>
</evidence>
<protein>
    <recommendedName>
        <fullName evidence="3">Neutral/alkaline non-lysosomal ceramidase N-terminal domain-containing protein</fullName>
    </recommendedName>
</protein>
<dbReference type="Proteomes" id="UP000178606">
    <property type="component" value="Unassembled WGS sequence"/>
</dbReference>
<evidence type="ECO:0008006" key="3">
    <source>
        <dbReference type="Google" id="ProtNLM"/>
    </source>
</evidence>
<gene>
    <name evidence="1" type="ORF">A3F84_12980</name>
</gene>
<reference evidence="1 2" key="1">
    <citation type="journal article" date="2016" name="Nat. Commun.">
        <title>Thousands of microbial genomes shed light on interconnected biogeochemical processes in an aquifer system.</title>
        <authorList>
            <person name="Anantharaman K."/>
            <person name="Brown C.T."/>
            <person name="Hug L.A."/>
            <person name="Sharon I."/>
            <person name="Castelle C.J."/>
            <person name="Probst A.J."/>
            <person name="Thomas B.C."/>
            <person name="Singh A."/>
            <person name="Wilkins M.J."/>
            <person name="Karaoz U."/>
            <person name="Brodie E.L."/>
            <person name="Williams K.H."/>
            <person name="Hubbard S.S."/>
            <person name="Banfield J.F."/>
        </authorList>
    </citation>
    <scope>NUCLEOTIDE SEQUENCE [LARGE SCALE GENOMIC DNA]</scope>
    <source>
        <strain evidence="2">RIFCSPLOWO2_12_FULL_64_10</strain>
    </source>
</reference>
<accession>A0A1F6D0S9</accession>
<evidence type="ECO:0000313" key="1">
    <source>
        <dbReference type="EMBL" id="OGG55036.1"/>
    </source>
</evidence>
<proteinExistence type="predicted"/>
<sequence length="419" mass="45503">MLSISTSKIDITPDKPVWLDGFGNRTKRSEGSYHPLYAKALILDDGGTRACLVTAEVLGFDRRQSARVKDAISGATGIPPDHVILTATHTHCAPRIRDTVMPGDLEPDVQEAFEQKVAAVAAEAAAQPCQPVSVSFSRGRGRFGVNRRLPGGRRGPNPDGPMDRDLDTFWFTAEGGEVAASFTIYACHPTSRGDYLMGGDFPAFLADQIEAKVGGNALYAMGCGGDTRPHFAGPDGNFRQAEIAEIEAEGRALADVALHARTRAEPVPVERITLKTAHVPLPLEPHPSRADYARIAAEDRNALIRQWAGRMLEAMDHAPLPRYVPFETQTLTFSDAVQAVFLAGEVVTDIGLRIKRRFPNRRVAVAAYSNGIVAYVPSRRMHPEGGYEVNGSHFYYVQPAPFTADVEDAIASQVEEMIG</sequence>
<dbReference type="AlphaFoldDB" id="A0A1F6D0S9"/>
<name>A0A1F6D0S9_HANXR</name>
<comment type="caution">
    <text evidence="1">The sequence shown here is derived from an EMBL/GenBank/DDBJ whole genome shotgun (WGS) entry which is preliminary data.</text>
</comment>
<dbReference type="EMBL" id="MFKF01000089">
    <property type="protein sequence ID" value="OGG55036.1"/>
    <property type="molecule type" value="Genomic_DNA"/>
</dbReference>